<protein>
    <submittedName>
        <fullName evidence="3">Beta-lactamase family protein</fullName>
    </submittedName>
</protein>
<reference evidence="3 4" key="1">
    <citation type="submission" date="2020-10" db="EMBL/GenBank/DDBJ databases">
        <title>Complete genome of Cruoricapor ignavus strain M1214 isolated from the blood culture of a febrile patient.</title>
        <authorList>
            <person name="Guglielmino C.J.D."/>
        </authorList>
    </citation>
    <scope>NUCLEOTIDE SEQUENCE [LARGE SCALE GENOMIC DNA]</scope>
    <source>
        <strain evidence="3 4">M1214</strain>
    </source>
</reference>
<feature type="chain" id="PRO_5032809319" evidence="1">
    <location>
        <begin position="23"/>
        <end position="376"/>
    </location>
</feature>
<keyword evidence="1" id="KW-0732">Signal</keyword>
<dbReference type="PANTHER" id="PTHR46825">
    <property type="entry name" value="D-ALANYL-D-ALANINE-CARBOXYPEPTIDASE/ENDOPEPTIDASE AMPH"/>
    <property type="match status" value="1"/>
</dbReference>
<dbReference type="PANTHER" id="PTHR46825:SF9">
    <property type="entry name" value="BETA-LACTAMASE-RELATED DOMAIN-CONTAINING PROTEIN"/>
    <property type="match status" value="1"/>
</dbReference>
<dbReference type="PROSITE" id="PS51257">
    <property type="entry name" value="PROKAR_LIPOPROTEIN"/>
    <property type="match status" value="1"/>
</dbReference>
<name>A0A7M1T2G9_9FLAO</name>
<organism evidence="3 4">
    <name type="scientific">Cruoricaptor ignavus</name>
    <dbReference type="NCBI Taxonomy" id="1118202"/>
    <lineage>
        <taxon>Bacteria</taxon>
        <taxon>Pseudomonadati</taxon>
        <taxon>Bacteroidota</taxon>
        <taxon>Flavobacteriia</taxon>
        <taxon>Flavobacteriales</taxon>
        <taxon>Weeksellaceae</taxon>
        <taxon>Cruoricaptor</taxon>
    </lineage>
</organism>
<dbReference type="InterPro" id="IPR050491">
    <property type="entry name" value="AmpC-like"/>
</dbReference>
<gene>
    <name evidence="3" type="ORF">IMZ16_08035</name>
</gene>
<evidence type="ECO:0000259" key="2">
    <source>
        <dbReference type="Pfam" id="PF00144"/>
    </source>
</evidence>
<accession>A0A7M1T2G9</accession>
<feature type="signal peptide" evidence="1">
    <location>
        <begin position="1"/>
        <end position="22"/>
    </location>
</feature>
<evidence type="ECO:0000313" key="3">
    <source>
        <dbReference type="EMBL" id="QOR73467.1"/>
    </source>
</evidence>
<proteinExistence type="predicted"/>
<dbReference type="Pfam" id="PF00144">
    <property type="entry name" value="Beta-lactamase"/>
    <property type="match status" value="1"/>
</dbReference>
<dbReference type="Gene3D" id="3.40.710.10">
    <property type="entry name" value="DD-peptidase/beta-lactamase superfamily"/>
    <property type="match status" value="1"/>
</dbReference>
<evidence type="ECO:0000256" key="1">
    <source>
        <dbReference type="SAM" id="SignalP"/>
    </source>
</evidence>
<dbReference type="AlphaFoldDB" id="A0A7M1T2G9"/>
<dbReference type="Proteomes" id="UP000593605">
    <property type="component" value="Chromosome"/>
</dbReference>
<sequence length="376" mass="41714">MRHKTFSIIATLLLLMITSCRKKPDAQQLRNALIDSTLVNFQQAMYAAKMDSVFSKYDFNGSISVFQDGNLLYEKQQGFEDFKQKTAIDSSTVFAIASLSKQFTAVLILLQQEEGKLSVNDKVSTYLTDFQNVTYQDITVHQLLTHTSGISDFGNGLLSKPGEKFSYSNKGYRFLGELIEEVSGKSFDENAAELFAKAGMHSTFTPKTFDNQNFGSAYTGNATQYSIVENMPARLAENSISTSAGGILSTVNDLNRWNLALFGGKILKPESLKLLTTKYTSREHEILGNVGYGYGIMLNLTAPEAFFHTGYVKGSPSLNIFYPKTKTSVIILSNIADERKSKNGFFQPHKEMKTAADAVELAAEKVRSEMIKKVAQ</sequence>
<dbReference type="KEGG" id="civ:IMZ16_08035"/>
<dbReference type="EMBL" id="CP063145">
    <property type="protein sequence ID" value="QOR73467.1"/>
    <property type="molecule type" value="Genomic_DNA"/>
</dbReference>
<dbReference type="InterPro" id="IPR012338">
    <property type="entry name" value="Beta-lactam/transpept-like"/>
</dbReference>
<evidence type="ECO:0000313" key="4">
    <source>
        <dbReference type="Proteomes" id="UP000593605"/>
    </source>
</evidence>
<dbReference type="SUPFAM" id="SSF56601">
    <property type="entry name" value="beta-lactamase/transpeptidase-like"/>
    <property type="match status" value="1"/>
</dbReference>
<dbReference type="InterPro" id="IPR001466">
    <property type="entry name" value="Beta-lactam-related"/>
</dbReference>
<feature type="domain" description="Beta-lactamase-related" evidence="2">
    <location>
        <begin position="62"/>
        <end position="338"/>
    </location>
</feature>